<dbReference type="AlphaFoldDB" id="A0A8J5UW29"/>
<feature type="compositionally biased region" description="Basic residues" evidence="1">
    <location>
        <begin position="38"/>
        <end position="56"/>
    </location>
</feature>
<dbReference type="GeneID" id="73470605"/>
<gene>
    <name evidence="2" type="ORF">J8A68_003805</name>
</gene>
<accession>A0A8J5UW29</accession>
<dbReference type="RefSeq" id="XP_049262908.1">
    <property type="nucleotide sequence ID" value="XM_049407699.1"/>
</dbReference>
<evidence type="ECO:0000313" key="3">
    <source>
        <dbReference type="Proteomes" id="UP000694255"/>
    </source>
</evidence>
<evidence type="ECO:0000313" key="2">
    <source>
        <dbReference type="EMBL" id="KAG7662675.1"/>
    </source>
</evidence>
<reference evidence="2 3" key="1">
    <citation type="journal article" date="2021" name="DNA Res.">
        <title>Genome analysis of Candida subhashii reveals its hybrid nature and dual mitochondrial genome conformations.</title>
        <authorList>
            <person name="Mixao V."/>
            <person name="Hegedusova E."/>
            <person name="Saus E."/>
            <person name="Pryszcz L.P."/>
            <person name="Cillingova A."/>
            <person name="Nosek J."/>
            <person name="Gabaldon T."/>
        </authorList>
    </citation>
    <scope>NUCLEOTIDE SEQUENCE [LARGE SCALE GENOMIC DNA]</scope>
    <source>
        <strain evidence="2 3">CBS 10753</strain>
    </source>
</reference>
<feature type="compositionally biased region" description="Basic residues" evidence="1">
    <location>
        <begin position="69"/>
        <end position="79"/>
    </location>
</feature>
<name>A0A8J5UW29_9ASCO</name>
<proteinExistence type="predicted"/>
<sequence>MMSTMQIDSLESAPKRQKLQEQQDQAEQMSNYLEKHHNQPHHHHHHHHRSPHHTHHSMSPTVSEEHYIHKPHHHQHHRSITPEGKGQYHHGPTHDVAVNATSFGILTPISHSQSYEYLMNDNDTHLHPVEQHKMVDFSMLTEDHFTNKPQALHHNEEMQSMSGLPPQPYQQQQQMQSMSMAQESSSDYECPCGHLHGPGQGNHHDITCVGLSDHPLLIGPE</sequence>
<dbReference type="Proteomes" id="UP000694255">
    <property type="component" value="Unassembled WGS sequence"/>
</dbReference>
<dbReference type="OrthoDB" id="4026234at2759"/>
<feature type="region of interest" description="Disordered" evidence="1">
    <location>
        <begin position="1"/>
        <end position="95"/>
    </location>
</feature>
<evidence type="ECO:0000256" key="1">
    <source>
        <dbReference type="SAM" id="MobiDB-lite"/>
    </source>
</evidence>
<organism evidence="2 3">
    <name type="scientific">[Candida] subhashii</name>
    <dbReference type="NCBI Taxonomy" id="561895"/>
    <lineage>
        <taxon>Eukaryota</taxon>
        <taxon>Fungi</taxon>
        <taxon>Dikarya</taxon>
        <taxon>Ascomycota</taxon>
        <taxon>Saccharomycotina</taxon>
        <taxon>Pichiomycetes</taxon>
        <taxon>Debaryomycetaceae</taxon>
        <taxon>Spathaspora</taxon>
    </lineage>
</organism>
<comment type="caution">
    <text evidence="2">The sequence shown here is derived from an EMBL/GenBank/DDBJ whole genome shotgun (WGS) entry which is preliminary data.</text>
</comment>
<protein>
    <submittedName>
        <fullName evidence="2">Uncharacterized protein</fullName>
    </submittedName>
</protein>
<keyword evidence="3" id="KW-1185">Reference proteome</keyword>
<dbReference type="EMBL" id="JAGSYN010000165">
    <property type="protein sequence ID" value="KAG7662675.1"/>
    <property type="molecule type" value="Genomic_DNA"/>
</dbReference>